<proteinExistence type="predicted"/>
<dbReference type="EMBL" id="SHKN01000001">
    <property type="protein sequence ID" value="RZT96035.1"/>
    <property type="molecule type" value="Genomic_DNA"/>
</dbReference>
<evidence type="ECO:0000313" key="1">
    <source>
        <dbReference type="EMBL" id="RZT96035.1"/>
    </source>
</evidence>
<dbReference type="RefSeq" id="WP_130305949.1">
    <property type="nucleotide sequence ID" value="NZ_SHKN01000001.1"/>
</dbReference>
<sequence>MKKALLIVGILVVLVLILHQVAPKHYQVERKVVVSTQIDTVFKSLCSLKEQQLWSPWAEMDPNMKVEYRGMDGEIGSVSHWVGNDKVGEGEQEIKKIESNTYIETELRFLKPFKSTSIGFLKLKPVDSQTEVTWGFKGEHKFPTTIIMLFMDMDEQIGPDFEKGLSKFKTYIEK</sequence>
<dbReference type="SUPFAM" id="SSF55961">
    <property type="entry name" value="Bet v1-like"/>
    <property type="match status" value="1"/>
</dbReference>
<keyword evidence="2" id="KW-1185">Reference proteome</keyword>
<gene>
    <name evidence="1" type="ORF">EV201_0666</name>
</gene>
<dbReference type="AlphaFoldDB" id="A0A4V2FSY2"/>
<evidence type="ECO:0000313" key="2">
    <source>
        <dbReference type="Proteomes" id="UP000293562"/>
    </source>
</evidence>
<dbReference type="InterPro" id="IPR023393">
    <property type="entry name" value="START-like_dom_sf"/>
</dbReference>
<dbReference type="Gene3D" id="3.30.530.20">
    <property type="match status" value="1"/>
</dbReference>
<dbReference type="OrthoDB" id="9807923at2"/>
<name>A0A4V2FSY2_9BACT</name>
<dbReference type="CDD" id="cd07818">
    <property type="entry name" value="SRPBCC_1"/>
    <property type="match status" value="1"/>
</dbReference>
<comment type="caution">
    <text evidence="1">The sequence shown here is derived from an EMBL/GenBank/DDBJ whole genome shotgun (WGS) entry which is preliminary data.</text>
</comment>
<organism evidence="1 2">
    <name type="scientific">Ancylomarina subtilis</name>
    <dbReference type="NCBI Taxonomy" id="1639035"/>
    <lineage>
        <taxon>Bacteria</taxon>
        <taxon>Pseudomonadati</taxon>
        <taxon>Bacteroidota</taxon>
        <taxon>Bacteroidia</taxon>
        <taxon>Marinilabiliales</taxon>
        <taxon>Marinifilaceae</taxon>
        <taxon>Ancylomarina</taxon>
    </lineage>
</organism>
<protein>
    <submittedName>
        <fullName evidence="1">Polyketide cyclase/dehydrase/lipid transport protein</fullName>
    </submittedName>
</protein>
<accession>A0A4V2FSY2</accession>
<dbReference type="Proteomes" id="UP000293562">
    <property type="component" value="Unassembled WGS sequence"/>
</dbReference>
<reference evidence="1 2" key="1">
    <citation type="submission" date="2019-02" db="EMBL/GenBank/DDBJ databases">
        <title>Genomic Encyclopedia of Type Strains, Phase IV (KMG-IV): sequencing the most valuable type-strain genomes for metagenomic binning, comparative biology and taxonomic classification.</title>
        <authorList>
            <person name="Goeker M."/>
        </authorList>
    </citation>
    <scope>NUCLEOTIDE SEQUENCE [LARGE SCALE GENOMIC DNA]</scope>
    <source>
        <strain evidence="1 2">DSM 28825</strain>
    </source>
</reference>